<dbReference type="PANTHER" id="PTHR34672:SF14">
    <property type="entry name" value="ARABINOGALACTAN PROTEIN 40"/>
    <property type="match status" value="1"/>
</dbReference>
<evidence type="ECO:0000313" key="3">
    <source>
        <dbReference type="Proteomes" id="UP001141552"/>
    </source>
</evidence>
<organism evidence="2 3">
    <name type="scientific">Turnera subulata</name>
    <dbReference type="NCBI Taxonomy" id="218843"/>
    <lineage>
        <taxon>Eukaryota</taxon>
        <taxon>Viridiplantae</taxon>
        <taxon>Streptophyta</taxon>
        <taxon>Embryophyta</taxon>
        <taxon>Tracheophyta</taxon>
        <taxon>Spermatophyta</taxon>
        <taxon>Magnoliopsida</taxon>
        <taxon>eudicotyledons</taxon>
        <taxon>Gunneridae</taxon>
        <taxon>Pentapetalae</taxon>
        <taxon>rosids</taxon>
        <taxon>fabids</taxon>
        <taxon>Malpighiales</taxon>
        <taxon>Passifloraceae</taxon>
        <taxon>Turnera</taxon>
    </lineage>
</organism>
<keyword evidence="1" id="KW-0472">Membrane</keyword>
<dbReference type="Proteomes" id="UP001141552">
    <property type="component" value="Unassembled WGS sequence"/>
</dbReference>
<keyword evidence="1" id="KW-0812">Transmembrane</keyword>
<dbReference type="InterPro" id="IPR044702">
    <property type="entry name" value="AGP23/40"/>
</dbReference>
<evidence type="ECO:0000313" key="2">
    <source>
        <dbReference type="EMBL" id="KAJ4828006.1"/>
    </source>
</evidence>
<reference evidence="2" key="2">
    <citation type="journal article" date="2023" name="Plants (Basel)">
        <title>Annotation of the Turnera subulata (Passifloraceae) Draft Genome Reveals the S-Locus Evolved after the Divergence of Turneroideae from Passifloroideae in a Stepwise Manner.</title>
        <authorList>
            <person name="Henning P.M."/>
            <person name="Roalson E.H."/>
            <person name="Mir W."/>
            <person name="McCubbin A.G."/>
            <person name="Shore J.S."/>
        </authorList>
    </citation>
    <scope>NUCLEOTIDE SEQUENCE</scope>
    <source>
        <strain evidence="2">F60SS</strain>
    </source>
</reference>
<dbReference type="OrthoDB" id="844272at2759"/>
<evidence type="ECO:0000256" key="1">
    <source>
        <dbReference type="SAM" id="Phobius"/>
    </source>
</evidence>
<feature type="transmembrane region" description="Helical" evidence="1">
    <location>
        <begin position="77"/>
        <end position="98"/>
    </location>
</feature>
<reference evidence="2" key="1">
    <citation type="submission" date="2022-02" db="EMBL/GenBank/DDBJ databases">
        <authorList>
            <person name="Henning P.M."/>
            <person name="McCubbin A.G."/>
            <person name="Shore J.S."/>
        </authorList>
    </citation>
    <scope>NUCLEOTIDE SEQUENCE</scope>
    <source>
        <strain evidence="2">F60SS</strain>
        <tissue evidence="2">Leaves</tissue>
    </source>
</reference>
<gene>
    <name evidence="2" type="primary">AGP23_1</name>
    <name evidence="2" type="ORF">Tsubulata_006196</name>
</gene>
<sequence>MQKTRSIQRGSRFNPYFHQSRFVKRSSKIFCRSPARNSRMEMKKVACAVLFAAASMSAVMATEVEAPAQAPTSGAFSSLPALGSLVGASIVSFVAFYIH</sequence>
<dbReference type="AlphaFoldDB" id="A0A9Q0FCU5"/>
<keyword evidence="1" id="KW-1133">Transmembrane helix</keyword>
<keyword evidence="3" id="KW-1185">Reference proteome</keyword>
<protein>
    <submittedName>
        <fullName evidence="2">Arabinogalactan protein 23</fullName>
    </submittedName>
</protein>
<dbReference type="PANTHER" id="PTHR34672">
    <property type="entry name" value="POLLEN-SPECIFIC ARABINOGALACTA PROTEIN BAN102"/>
    <property type="match status" value="1"/>
</dbReference>
<proteinExistence type="predicted"/>
<comment type="caution">
    <text evidence="2">The sequence shown here is derived from an EMBL/GenBank/DDBJ whole genome shotgun (WGS) entry which is preliminary data.</text>
</comment>
<dbReference type="EMBL" id="JAKUCV010006289">
    <property type="protein sequence ID" value="KAJ4828006.1"/>
    <property type="molecule type" value="Genomic_DNA"/>
</dbReference>
<accession>A0A9Q0FCU5</accession>
<name>A0A9Q0FCU5_9ROSI</name>